<dbReference type="PANTHER" id="PTHR34847:SF1">
    <property type="entry name" value="NODULATION PROTEIN U"/>
    <property type="match status" value="1"/>
</dbReference>
<gene>
    <name evidence="4" type="ORF">Cba03nite_42690</name>
</gene>
<dbReference type="AlphaFoldDB" id="A0A8J3JQ15"/>
<comment type="caution">
    <text evidence="4">The sequence shown here is derived from an EMBL/GenBank/DDBJ whole genome shotgun (WGS) entry which is preliminary data.</text>
</comment>
<dbReference type="InterPro" id="IPR003696">
    <property type="entry name" value="Carbtransf_dom"/>
</dbReference>
<dbReference type="InterPro" id="IPR017945">
    <property type="entry name" value="DHBP_synth_RibB-like_a/b_dom"/>
</dbReference>
<sequence>MKVLGINAVFHDPAAALVVDGTTVAAAEEERFSRRKHGKRPVPFSAWELPVLSARWCLDEAGIGADELDAVGYSFDPGRCAPADELGLDDPWDWLRQDYARRAPAFLAEALPGLDPAAVRFVPHHVAHAASAALAAPYPPDEDIAVLVLDGRGEAASHLAGRYRHGRLEVLAGQRLPHSLGLLYEDLTAHLGFLRSSDEYKVMALASYGQPRFLPLFRELVQTTADGGFRVAAVDWAALAKPRHGEDDRLDPEHADLAASVQRRLEEVLLELAAWLHDAAGGPARLAMAGGVALNCVANARLAEQGPYQRVWVQPAAGDAGTALGAALHLSAETDVLPEPMPGADLGRGFPDAELEAELIRAALPYDRPADLAAVVAQVLAGNGVVAWYDGRAEYGPRALGHRSLLANPGDPATTARLNDIKGREHFRPVAPMVLAGRAAEIFEGQLPSPYMLFTHRVRDGWRERIPAVVHVDGTARVQTVDPAAEPRMASVLAEFDRRTGLPVLVNTSLNIAGQPIVDTPRQAMELFGAAPVALLVLGPYTVRRAAAFGGG</sequence>
<feature type="domain" description="Carbamoyltransferase C-terminal" evidence="3">
    <location>
        <begin position="377"/>
        <end position="545"/>
    </location>
</feature>
<feature type="domain" description="Carbamoyltransferase" evidence="2">
    <location>
        <begin position="117"/>
        <end position="328"/>
    </location>
</feature>
<dbReference type="RefSeq" id="WP_203748899.1">
    <property type="nucleotide sequence ID" value="NZ_BONF01000025.1"/>
</dbReference>
<feature type="domain" description="Carbamoyltransferase" evidence="2">
    <location>
        <begin position="2"/>
        <end position="70"/>
    </location>
</feature>
<dbReference type="Pfam" id="PF16861">
    <property type="entry name" value="Carbam_trans_C"/>
    <property type="match status" value="1"/>
</dbReference>
<proteinExistence type="inferred from homology"/>
<name>A0A8J3JQ15_9ACTN</name>
<dbReference type="InterPro" id="IPR031730">
    <property type="entry name" value="Carbam_trans_C"/>
</dbReference>
<dbReference type="SUPFAM" id="SSF55821">
    <property type="entry name" value="YrdC/RibB"/>
    <property type="match status" value="1"/>
</dbReference>
<evidence type="ECO:0000313" key="4">
    <source>
        <dbReference type="EMBL" id="GIF82920.1"/>
    </source>
</evidence>
<dbReference type="SUPFAM" id="SSF53067">
    <property type="entry name" value="Actin-like ATPase domain"/>
    <property type="match status" value="1"/>
</dbReference>
<comment type="similarity">
    <text evidence="1">Belongs to the NodU/CmcH family.</text>
</comment>
<organism evidence="4 5">
    <name type="scientific">Catellatospora bangladeshensis</name>
    <dbReference type="NCBI Taxonomy" id="310355"/>
    <lineage>
        <taxon>Bacteria</taxon>
        <taxon>Bacillati</taxon>
        <taxon>Actinomycetota</taxon>
        <taxon>Actinomycetes</taxon>
        <taxon>Micromonosporales</taxon>
        <taxon>Micromonosporaceae</taxon>
        <taxon>Catellatospora</taxon>
    </lineage>
</organism>
<dbReference type="InterPro" id="IPR038152">
    <property type="entry name" value="Carbam_trans_C_sf"/>
</dbReference>
<protein>
    <submittedName>
        <fullName evidence="4">Carbamoyltransferase</fullName>
    </submittedName>
</protein>
<evidence type="ECO:0000256" key="1">
    <source>
        <dbReference type="ARBA" id="ARBA00006129"/>
    </source>
</evidence>
<dbReference type="InterPro" id="IPR043129">
    <property type="entry name" value="ATPase_NBD"/>
</dbReference>
<accession>A0A8J3JQ15</accession>
<dbReference type="Pfam" id="PF02543">
    <property type="entry name" value="Carbam_trans_N"/>
    <property type="match status" value="2"/>
</dbReference>
<evidence type="ECO:0000259" key="3">
    <source>
        <dbReference type="Pfam" id="PF16861"/>
    </source>
</evidence>
<dbReference type="PANTHER" id="PTHR34847">
    <property type="entry name" value="NODULATION PROTEIN U"/>
    <property type="match status" value="1"/>
</dbReference>
<dbReference type="GO" id="GO:0003824">
    <property type="term" value="F:catalytic activity"/>
    <property type="evidence" value="ECO:0007669"/>
    <property type="project" value="InterPro"/>
</dbReference>
<dbReference type="Gene3D" id="3.30.420.40">
    <property type="match status" value="2"/>
</dbReference>
<reference evidence="4 5" key="1">
    <citation type="submission" date="2021-01" db="EMBL/GenBank/DDBJ databases">
        <title>Whole genome shotgun sequence of Catellatospora bangladeshensis NBRC 107357.</title>
        <authorList>
            <person name="Komaki H."/>
            <person name="Tamura T."/>
        </authorList>
    </citation>
    <scope>NUCLEOTIDE SEQUENCE [LARGE SCALE GENOMIC DNA]</scope>
    <source>
        <strain evidence="4 5">NBRC 107357</strain>
    </source>
</reference>
<dbReference type="CDD" id="cd24098">
    <property type="entry name" value="ASKHA_NBD_TobZ_N"/>
    <property type="match status" value="1"/>
</dbReference>
<evidence type="ECO:0000259" key="2">
    <source>
        <dbReference type="Pfam" id="PF02543"/>
    </source>
</evidence>
<evidence type="ECO:0000313" key="5">
    <source>
        <dbReference type="Proteomes" id="UP000601223"/>
    </source>
</evidence>
<dbReference type="Proteomes" id="UP000601223">
    <property type="component" value="Unassembled WGS sequence"/>
</dbReference>
<dbReference type="Gene3D" id="3.90.870.20">
    <property type="entry name" value="Carbamoyltransferase, C-terminal domain"/>
    <property type="match status" value="1"/>
</dbReference>
<dbReference type="EMBL" id="BONF01000025">
    <property type="protein sequence ID" value="GIF82920.1"/>
    <property type="molecule type" value="Genomic_DNA"/>
</dbReference>
<dbReference type="InterPro" id="IPR051338">
    <property type="entry name" value="NodU/CmcH_Carbamoyltrnsfr"/>
</dbReference>
<keyword evidence="5" id="KW-1185">Reference proteome</keyword>